<keyword evidence="8 9" id="KW-0472">Membrane</keyword>
<evidence type="ECO:0000256" key="6">
    <source>
        <dbReference type="ARBA" id="ARBA00022692"/>
    </source>
</evidence>
<feature type="transmembrane region" description="Helical" evidence="9">
    <location>
        <begin position="436"/>
        <end position="456"/>
    </location>
</feature>
<protein>
    <submittedName>
        <fullName evidence="10">HAE1 family hydrophobic/amphiphilic exporter-1</fullName>
    </submittedName>
</protein>
<dbReference type="AlphaFoldDB" id="A0A8J8K8H9"/>
<dbReference type="SUPFAM" id="SSF82866">
    <property type="entry name" value="Multidrug efflux transporter AcrB transmembrane domain"/>
    <property type="match status" value="2"/>
</dbReference>
<comment type="similarity">
    <text evidence="2">Belongs to the resistance-nodulation-cell division (RND) (TC 2.A.6) family.</text>
</comment>
<dbReference type="Gene3D" id="3.30.70.1320">
    <property type="entry name" value="Multidrug efflux transporter AcrB pore domain like"/>
    <property type="match status" value="1"/>
</dbReference>
<dbReference type="InterPro" id="IPR027463">
    <property type="entry name" value="AcrB_DN_DC_subdom"/>
</dbReference>
<evidence type="ECO:0000256" key="3">
    <source>
        <dbReference type="ARBA" id="ARBA00022448"/>
    </source>
</evidence>
<dbReference type="PRINTS" id="PR00702">
    <property type="entry name" value="ACRIFLAVINRP"/>
</dbReference>
<dbReference type="PANTHER" id="PTHR32063:SF9">
    <property type="entry name" value="SIMILAR TO MULTIDRUG RESISTANCE PROTEIN MEXB"/>
    <property type="match status" value="1"/>
</dbReference>
<feature type="transmembrane region" description="Helical" evidence="9">
    <location>
        <begin position="390"/>
        <end position="415"/>
    </location>
</feature>
<name>A0A8J8K8H9_9FLAO</name>
<dbReference type="PANTHER" id="PTHR32063">
    <property type="match status" value="1"/>
</dbReference>
<feature type="transmembrane region" description="Helical" evidence="9">
    <location>
        <begin position="364"/>
        <end position="384"/>
    </location>
</feature>
<feature type="transmembrane region" description="Helical" evidence="9">
    <location>
        <begin position="926"/>
        <end position="951"/>
    </location>
</feature>
<reference evidence="10" key="1">
    <citation type="submission" date="2020-05" db="EMBL/GenBank/DDBJ databases">
        <title>Genomic Encyclopedia of Type Strains, Phase IV (KMG-V): Genome sequencing to study the core and pangenomes of soil and plant-associated prokaryotes.</title>
        <authorList>
            <person name="Whitman W."/>
        </authorList>
    </citation>
    <scope>NUCLEOTIDE SEQUENCE</scope>
    <source>
        <strain evidence="10">16F</strain>
    </source>
</reference>
<feature type="transmembrane region" description="Helical" evidence="9">
    <location>
        <begin position="972"/>
        <end position="995"/>
    </location>
</feature>
<evidence type="ECO:0000313" key="11">
    <source>
        <dbReference type="Proteomes" id="UP000610746"/>
    </source>
</evidence>
<dbReference type="InterPro" id="IPR004764">
    <property type="entry name" value="MdtF-like"/>
</dbReference>
<dbReference type="NCBIfam" id="TIGR00915">
    <property type="entry name" value="2A0602"/>
    <property type="match status" value="1"/>
</dbReference>
<feature type="transmembrane region" description="Helical" evidence="9">
    <location>
        <begin position="871"/>
        <end position="889"/>
    </location>
</feature>
<dbReference type="Gene3D" id="3.30.70.1430">
    <property type="entry name" value="Multidrug efflux transporter AcrB pore domain"/>
    <property type="match status" value="2"/>
</dbReference>
<keyword evidence="7 9" id="KW-1133">Transmembrane helix</keyword>
<dbReference type="GO" id="GO:0042910">
    <property type="term" value="F:xenobiotic transmembrane transporter activity"/>
    <property type="evidence" value="ECO:0007669"/>
    <property type="project" value="TreeGrafter"/>
</dbReference>
<evidence type="ECO:0000313" key="10">
    <source>
        <dbReference type="EMBL" id="NRS92641.1"/>
    </source>
</evidence>
<dbReference type="GO" id="GO:0009636">
    <property type="term" value="P:response to toxic substance"/>
    <property type="evidence" value="ECO:0007669"/>
    <property type="project" value="UniProtKB-ARBA"/>
</dbReference>
<keyword evidence="5" id="KW-0997">Cell inner membrane</keyword>
<comment type="caution">
    <text evidence="10">The sequence shown here is derived from an EMBL/GenBank/DDBJ whole genome shotgun (WGS) entry which is preliminary data.</text>
</comment>
<evidence type="ECO:0000256" key="7">
    <source>
        <dbReference type="ARBA" id="ARBA00022989"/>
    </source>
</evidence>
<organism evidence="10 11">
    <name type="scientific">Frigoriflavimonas asaccharolytica</name>
    <dbReference type="NCBI Taxonomy" id="2735899"/>
    <lineage>
        <taxon>Bacteria</taxon>
        <taxon>Pseudomonadati</taxon>
        <taxon>Bacteroidota</taxon>
        <taxon>Flavobacteriia</taxon>
        <taxon>Flavobacteriales</taxon>
        <taxon>Weeksellaceae</taxon>
        <taxon>Frigoriflavimonas</taxon>
    </lineage>
</organism>
<feature type="transmembrane region" description="Helical" evidence="9">
    <location>
        <begin position="9"/>
        <end position="27"/>
    </location>
</feature>
<evidence type="ECO:0000256" key="4">
    <source>
        <dbReference type="ARBA" id="ARBA00022475"/>
    </source>
</evidence>
<comment type="subcellular location">
    <subcellularLocation>
        <location evidence="1">Cell inner membrane</location>
        <topology evidence="1">Multi-pass membrane protein</topology>
    </subcellularLocation>
</comment>
<evidence type="ECO:0000256" key="5">
    <source>
        <dbReference type="ARBA" id="ARBA00022519"/>
    </source>
</evidence>
<keyword evidence="6 9" id="KW-0812">Transmembrane</keyword>
<feature type="transmembrane region" description="Helical" evidence="9">
    <location>
        <begin position="540"/>
        <end position="556"/>
    </location>
</feature>
<dbReference type="EMBL" id="JABSNO010000010">
    <property type="protein sequence ID" value="NRS92641.1"/>
    <property type="molecule type" value="Genomic_DNA"/>
</dbReference>
<dbReference type="FunFam" id="3.30.70.1430:FF:000001">
    <property type="entry name" value="Efflux pump membrane transporter"/>
    <property type="match status" value="1"/>
</dbReference>
<evidence type="ECO:0000256" key="8">
    <source>
        <dbReference type="ARBA" id="ARBA00023136"/>
    </source>
</evidence>
<dbReference type="Pfam" id="PF00873">
    <property type="entry name" value="ACR_tran"/>
    <property type="match status" value="1"/>
</dbReference>
<evidence type="ECO:0000256" key="1">
    <source>
        <dbReference type="ARBA" id="ARBA00004429"/>
    </source>
</evidence>
<keyword evidence="4" id="KW-1003">Cell membrane</keyword>
<dbReference type="SUPFAM" id="SSF82714">
    <property type="entry name" value="Multidrug efflux transporter AcrB TolC docking domain, DN and DC subdomains"/>
    <property type="match status" value="2"/>
</dbReference>
<gene>
    <name evidence="10" type="ORF">HNQ03_001718</name>
</gene>
<dbReference type="SUPFAM" id="SSF82693">
    <property type="entry name" value="Multidrug efflux transporter AcrB pore domain, PN1, PN2, PC1 and PC2 subdomains"/>
    <property type="match status" value="4"/>
</dbReference>
<accession>A0A8J8K8H9</accession>
<keyword evidence="3" id="KW-0813">Transport</keyword>
<keyword evidence="11" id="KW-1185">Reference proteome</keyword>
<feature type="transmembrane region" description="Helical" evidence="9">
    <location>
        <begin position="1007"/>
        <end position="1032"/>
    </location>
</feature>
<sequence length="1048" mass="113347">MIKQFINRPVLSTVISIMIVILGILGLKELPVTQYPDIAPATVRVSANYSGANAETVLKSVIIPLEEQINGVEGMDYIESSAGNDGSASINVFFKQGIDADIAAVNVQNKVARATPLLPSEVTRSGVITQKQNSSALMYLTFYTKNKNLDDTWLQNYLNINIIPNLKRVNGVGDANVFGGKNYAMRIWLDPAKMAAYSLEPSDVTAAINSQSREAAAGQIGSNSGSSFEYTITYPGKFSNQEQYDDIVLKALGNGQFLRLKDVAKVKLDALSYAGIGERDGNPSVSMGIFQTPGSNAQEIINEIKKSLNESKKSFPEGVDYTVNFDTNEFLDASIEKVLMTLFEAFILVFLVVYIFLQDFRSTLIPAIAVPVSIIGTFFFLNLLGYSLNLLTLFALVLAIGIVVDDAIVVVEAVHAKLEGGEKNVKKATVGAMDEITGAIISITLVMAAVFIPVTFITGPTGVFYQQFGITLIIAILISAVNALTLSPVLCALLLKANHHNKEYQDKNLLQKFFYKFNVGFNTATKKYGQGFVFLLRHKWVTLLIFGFAGGLFWWANSTMPAGFVPKEDRGIIFANVELPASSSMERTYTIMSQLQKEVVKVPGVTGMTIATGRSFLSGNGSNAGLAFIKLGDFKERAKDSEQSIDVITKKLFGAAAGISGAKIVFFQPGSVPGYGSSSGFEMVLLDKSGGELKELDANTQKFVGTLLQKPEIEFAQTSFNTKFPQYQLQINVARAQESGISVDDILASMQGYVGGVYAADFTKYGKQFRVIVQGLPDIRSSIESLNSIYIKTSSGVMAPLSQFVNFERTFGPQSVSRYNLFTSVKVTGNNAEGYSSGDALKAVQAAAAESLPSNYEVQFTGLSREEISSSSQTALIFGLSLIFVYFILAAQYESYVLPLAVVLSLPLGVFGAYMGQSVAGLENNIYFQIALIMLVGLLAKNAILIVEFAVQRRMHGESISLAAINAAKARLRPILMTSFAFIFGMLPLVFASGIGSVGNRSIGTGAAAGLFIGTFLGLLAIPVLFVIFQTLQEKIKPLKKEDLSLAE</sequence>
<dbReference type="FunFam" id="1.20.1640.10:FF:000001">
    <property type="entry name" value="Efflux pump membrane transporter"/>
    <property type="match status" value="1"/>
</dbReference>
<dbReference type="GO" id="GO:0015562">
    <property type="term" value="F:efflux transmembrane transporter activity"/>
    <property type="evidence" value="ECO:0007669"/>
    <property type="project" value="InterPro"/>
</dbReference>
<dbReference type="RefSeq" id="WP_173779228.1">
    <property type="nucleotide sequence ID" value="NZ_JABSNO010000010.1"/>
</dbReference>
<dbReference type="InterPro" id="IPR001036">
    <property type="entry name" value="Acrflvin-R"/>
</dbReference>
<evidence type="ECO:0000256" key="9">
    <source>
        <dbReference type="SAM" id="Phobius"/>
    </source>
</evidence>
<feature type="transmembrane region" description="Helical" evidence="9">
    <location>
        <begin position="468"/>
        <end position="495"/>
    </location>
</feature>
<proteinExistence type="inferred from homology"/>
<evidence type="ECO:0000256" key="2">
    <source>
        <dbReference type="ARBA" id="ARBA00010942"/>
    </source>
</evidence>
<dbReference type="Proteomes" id="UP000610746">
    <property type="component" value="Unassembled WGS sequence"/>
</dbReference>
<dbReference type="GO" id="GO:0005886">
    <property type="term" value="C:plasma membrane"/>
    <property type="evidence" value="ECO:0007669"/>
    <property type="project" value="UniProtKB-SubCell"/>
</dbReference>
<feature type="transmembrane region" description="Helical" evidence="9">
    <location>
        <begin position="896"/>
        <end position="914"/>
    </location>
</feature>
<dbReference type="Gene3D" id="3.30.2090.10">
    <property type="entry name" value="Multidrug efflux transporter AcrB TolC docking domain, DN and DC subdomains"/>
    <property type="match status" value="2"/>
</dbReference>
<feature type="transmembrane region" description="Helical" evidence="9">
    <location>
        <begin position="338"/>
        <end position="357"/>
    </location>
</feature>
<dbReference type="Gene3D" id="1.20.1640.10">
    <property type="entry name" value="Multidrug efflux transporter AcrB transmembrane domain"/>
    <property type="match status" value="2"/>
</dbReference>
<dbReference type="Gene3D" id="3.30.70.1440">
    <property type="entry name" value="Multidrug efflux transporter AcrB pore domain"/>
    <property type="match status" value="1"/>
</dbReference>